<dbReference type="AlphaFoldDB" id="A0A9E2NRC1"/>
<gene>
    <name evidence="2" type="ORF">IAA31_00345</name>
</gene>
<reference evidence="2" key="2">
    <citation type="submission" date="2021-04" db="EMBL/GenBank/DDBJ databases">
        <authorList>
            <person name="Gilroy R."/>
        </authorList>
    </citation>
    <scope>NUCLEOTIDE SEQUENCE</scope>
    <source>
        <strain evidence="2">687</strain>
    </source>
</reference>
<organism evidence="2 3">
    <name type="scientific">Candidatus Anaerobiospirillum merdipullorum</name>
    <dbReference type="NCBI Taxonomy" id="2838450"/>
    <lineage>
        <taxon>Bacteria</taxon>
        <taxon>Pseudomonadati</taxon>
        <taxon>Pseudomonadota</taxon>
        <taxon>Gammaproteobacteria</taxon>
        <taxon>Aeromonadales</taxon>
        <taxon>Succinivibrionaceae</taxon>
        <taxon>Anaerobiospirillum</taxon>
    </lineage>
</organism>
<comment type="caution">
    <text evidence="2">The sequence shown here is derived from an EMBL/GenBank/DDBJ whole genome shotgun (WGS) entry which is preliminary data.</text>
</comment>
<evidence type="ECO:0000313" key="2">
    <source>
        <dbReference type="EMBL" id="MBU3825932.1"/>
    </source>
</evidence>
<dbReference type="PANTHER" id="PTHR10625">
    <property type="entry name" value="HISTONE DEACETYLASE HDAC1-RELATED"/>
    <property type="match status" value="1"/>
</dbReference>
<dbReference type="EMBL" id="JAHLFG010000003">
    <property type="protein sequence ID" value="MBU3825932.1"/>
    <property type="molecule type" value="Genomic_DNA"/>
</dbReference>
<dbReference type="GO" id="GO:0040029">
    <property type="term" value="P:epigenetic regulation of gene expression"/>
    <property type="evidence" value="ECO:0007669"/>
    <property type="project" value="TreeGrafter"/>
</dbReference>
<dbReference type="Proteomes" id="UP000824150">
    <property type="component" value="Unassembled WGS sequence"/>
</dbReference>
<protein>
    <recommendedName>
        <fullName evidence="1">Histone deacetylase domain-containing protein</fullName>
    </recommendedName>
</protein>
<dbReference type="GO" id="GO:0004407">
    <property type="term" value="F:histone deacetylase activity"/>
    <property type="evidence" value="ECO:0007669"/>
    <property type="project" value="TreeGrafter"/>
</dbReference>
<evidence type="ECO:0000313" key="3">
    <source>
        <dbReference type="Proteomes" id="UP000824150"/>
    </source>
</evidence>
<dbReference type="InterPro" id="IPR023696">
    <property type="entry name" value="Ureohydrolase_dom_sf"/>
</dbReference>
<proteinExistence type="predicted"/>
<dbReference type="PANTHER" id="PTHR10625:SF10">
    <property type="entry name" value="HISTONE DEACETYLASE HDAC1"/>
    <property type="match status" value="1"/>
</dbReference>
<feature type="domain" description="Histone deacetylase" evidence="1">
    <location>
        <begin position="40"/>
        <end position="313"/>
    </location>
</feature>
<accession>A0A9E2NRC1</accession>
<dbReference type="Pfam" id="PF00850">
    <property type="entry name" value="Hist_deacetyl"/>
    <property type="match status" value="1"/>
</dbReference>
<evidence type="ECO:0000259" key="1">
    <source>
        <dbReference type="Pfam" id="PF00850"/>
    </source>
</evidence>
<dbReference type="InterPro" id="IPR023801">
    <property type="entry name" value="His_deacetylse_dom"/>
</dbReference>
<dbReference type="Gene3D" id="3.40.800.20">
    <property type="entry name" value="Histone deacetylase domain"/>
    <property type="match status" value="1"/>
</dbReference>
<reference evidence="2" key="1">
    <citation type="journal article" date="2021" name="PeerJ">
        <title>Extensive microbial diversity within the chicken gut microbiome revealed by metagenomics and culture.</title>
        <authorList>
            <person name="Gilroy R."/>
            <person name="Ravi A."/>
            <person name="Getino M."/>
            <person name="Pursley I."/>
            <person name="Horton D.L."/>
            <person name="Alikhan N.F."/>
            <person name="Baker D."/>
            <person name="Gharbi K."/>
            <person name="Hall N."/>
            <person name="Watson M."/>
            <person name="Adriaenssens E.M."/>
            <person name="Foster-Nyarko E."/>
            <person name="Jarju S."/>
            <person name="Secka A."/>
            <person name="Antonio M."/>
            <person name="Oren A."/>
            <person name="Chaudhuri R.R."/>
            <person name="La Ragione R."/>
            <person name="Hildebrand F."/>
            <person name="Pallen M.J."/>
        </authorList>
    </citation>
    <scope>NUCLEOTIDE SEQUENCE</scope>
    <source>
        <strain evidence="2">687</strain>
    </source>
</reference>
<dbReference type="SUPFAM" id="SSF52768">
    <property type="entry name" value="Arginase/deacetylase"/>
    <property type="match status" value="1"/>
</dbReference>
<name>A0A9E2NRC1_9GAMM</name>
<sequence length="370" mass="40589">MNKTALMYAPLFGQYDAGKGYLAFPAGLEPLMTDSDYYDTHERVSDAYTLLQRSGLIHKLISLSPTMVDESVFKLAHSDAYIERLKQVSSQGGGSVGKFAQLGAGGFEVLRLATGGDLKALEAVMSGKVHNAFCLQHPPAAHAEYDQGLGFCIINNFNILAKTALQKYGLKRVMVVDFDNHYKYPLEQMWYDSDEVLYIETNQTGQINMALHCDSLPENIGTGRGTGYNVPIPLPSGAGDPAYVKAFAEIVVPIAKQYQPEFILLVAGYASNMFDPLCRQQVTANGYYQMTKLITEVADEVCGGRLVAILEGGKGNYMSYCIGKTIEAMLGVESTIPDPIENLFNAVKLTPDEAAAIENVKRIQRSHWQL</sequence>
<dbReference type="InterPro" id="IPR037138">
    <property type="entry name" value="His_deacetylse_dom_sf"/>
</dbReference>